<dbReference type="EMBL" id="MFGM01000067">
    <property type="protein sequence ID" value="OGF34831.1"/>
    <property type="molecule type" value="Genomic_DNA"/>
</dbReference>
<dbReference type="Proteomes" id="UP000178656">
    <property type="component" value="Unassembled WGS sequence"/>
</dbReference>
<accession>A0A1F5T8S8</accession>
<reference evidence="1 2" key="1">
    <citation type="journal article" date="2016" name="Nat. Commun.">
        <title>Thousands of microbial genomes shed light on interconnected biogeochemical processes in an aquifer system.</title>
        <authorList>
            <person name="Anantharaman K."/>
            <person name="Brown C.T."/>
            <person name="Hug L.A."/>
            <person name="Sharon I."/>
            <person name="Castelle C.J."/>
            <person name="Probst A.J."/>
            <person name="Thomas B.C."/>
            <person name="Singh A."/>
            <person name="Wilkins M.J."/>
            <person name="Karaoz U."/>
            <person name="Brodie E.L."/>
            <person name="Williams K.H."/>
            <person name="Hubbard S.S."/>
            <person name="Banfield J.F."/>
        </authorList>
    </citation>
    <scope>NUCLEOTIDE SEQUENCE [LARGE SCALE GENOMIC DNA]</scope>
</reference>
<gene>
    <name evidence="1" type="ORF">A2482_02030</name>
</gene>
<evidence type="ECO:0000313" key="1">
    <source>
        <dbReference type="EMBL" id="OGF34831.1"/>
    </source>
</evidence>
<comment type="caution">
    <text evidence="1">The sequence shown here is derived from an EMBL/GenBank/DDBJ whole genome shotgun (WGS) entry which is preliminary data.</text>
</comment>
<name>A0A1F5T8S8_9BACT</name>
<evidence type="ECO:0000313" key="2">
    <source>
        <dbReference type="Proteomes" id="UP000178656"/>
    </source>
</evidence>
<protein>
    <submittedName>
        <fullName evidence="1">Uncharacterized protein</fullName>
    </submittedName>
</protein>
<proteinExistence type="predicted"/>
<dbReference type="AlphaFoldDB" id="A0A1F5T8S8"/>
<organism evidence="1 2">
    <name type="scientific">Candidatus Falkowbacteria bacterium RIFOXYC2_FULL_48_21</name>
    <dbReference type="NCBI Taxonomy" id="1798005"/>
    <lineage>
        <taxon>Bacteria</taxon>
        <taxon>Candidatus Falkowiibacteriota</taxon>
    </lineage>
</organism>
<sequence length="74" mass="8768">MPSETADQLQKTDSEQMRETRILNMQRPFEASFQLFGNKAIFWQPKAPLALLIEDEYIVKILKSVFYTLWEQSK</sequence>